<dbReference type="InterPro" id="IPR043129">
    <property type="entry name" value="ATPase_NBD"/>
</dbReference>
<dbReference type="RefSeq" id="WP_078487928.1">
    <property type="nucleotide sequence ID" value="NZ_MPRJ01000076.1"/>
</dbReference>
<evidence type="ECO:0000256" key="8">
    <source>
        <dbReference type="PIRNR" id="PIRNR006256"/>
    </source>
</evidence>
<dbReference type="GO" id="GO:0016743">
    <property type="term" value="F:carboxyl- or carbamoyltransferase activity"/>
    <property type="evidence" value="ECO:0007669"/>
    <property type="project" value="UniProtKB-UniRule"/>
</dbReference>
<dbReference type="Proteomes" id="UP000190896">
    <property type="component" value="Unassembled WGS sequence"/>
</dbReference>
<evidence type="ECO:0000256" key="1">
    <source>
        <dbReference type="ARBA" id="ARBA00004711"/>
    </source>
</evidence>
<feature type="domain" description="YrdC-like" evidence="11">
    <location>
        <begin position="206"/>
        <end position="391"/>
    </location>
</feature>
<dbReference type="PANTHER" id="PTHR42959:SF1">
    <property type="entry name" value="CARBAMOYLTRANSFERASE HYPF"/>
    <property type="match status" value="1"/>
</dbReference>
<feature type="active site" evidence="9">
    <location>
        <position position="40"/>
    </location>
</feature>
<keyword evidence="4" id="KW-0479">Metal-binding</keyword>
<comment type="catalytic activity">
    <reaction evidence="7 8">
        <text>C-terminal L-cysteinyl-[HypE protein] + carbamoyl phosphate + ATP + H2O = C-terminal S-carboxamide-L-cysteinyl-[HypE protein] + AMP + phosphate + diphosphate + H(+)</text>
        <dbReference type="Rhea" id="RHEA:55636"/>
        <dbReference type="Rhea" id="RHEA-COMP:14247"/>
        <dbReference type="Rhea" id="RHEA-COMP:14392"/>
        <dbReference type="ChEBI" id="CHEBI:15377"/>
        <dbReference type="ChEBI" id="CHEBI:15378"/>
        <dbReference type="ChEBI" id="CHEBI:30616"/>
        <dbReference type="ChEBI" id="CHEBI:33019"/>
        <dbReference type="ChEBI" id="CHEBI:43474"/>
        <dbReference type="ChEBI" id="CHEBI:58228"/>
        <dbReference type="ChEBI" id="CHEBI:76913"/>
        <dbReference type="ChEBI" id="CHEBI:139126"/>
        <dbReference type="ChEBI" id="CHEBI:456215"/>
    </reaction>
</comment>
<keyword evidence="3" id="KW-0436">Ligase</keyword>
<evidence type="ECO:0000256" key="3">
    <source>
        <dbReference type="ARBA" id="ARBA00022598"/>
    </source>
</evidence>
<dbReference type="GO" id="GO:0003998">
    <property type="term" value="F:acylphosphatase activity"/>
    <property type="evidence" value="ECO:0007669"/>
    <property type="project" value="UniProtKB-EC"/>
</dbReference>
<dbReference type="GO" id="GO:0008270">
    <property type="term" value="F:zinc ion binding"/>
    <property type="evidence" value="ECO:0007669"/>
    <property type="project" value="UniProtKB-KW"/>
</dbReference>
<dbReference type="GO" id="GO:0051604">
    <property type="term" value="P:protein maturation"/>
    <property type="evidence" value="ECO:0007669"/>
    <property type="project" value="TreeGrafter"/>
</dbReference>
<protein>
    <recommendedName>
        <fullName evidence="8">Carbamoyltransferase HypF</fullName>
        <ecNumber evidence="8">6.2.-.-</ecNumber>
    </recommendedName>
</protein>
<evidence type="ECO:0000256" key="9">
    <source>
        <dbReference type="PROSITE-ProRule" id="PRU00520"/>
    </source>
</evidence>
<keyword evidence="13" id="KW-1185">Reference proteome</keyword>
<dbReference type="InterPro" id="IPR006070">
    <property type="entry name" value="Sua5-like_dom"/>
</dbReference>
<evidence type="ECO:0000256" key="4">
    <source>
        <dbReference type="ARBA" id="ARBA00022723"/>
    </source>
</evidence>
<dbReference type="GO" id="GO:0016874">
    <property type="term" value="F:ligase activity"/>
    <property type="evidence" value="ECO:0007669"/>
    <property type="project" value="UniProtKB-UniRule"/>
</dbReference>
<dbReference type="InterPro" id="IPR011125">
    <property type="entry name" value="Znf_HypF"/>
</dbReference>
<dbReference type="Pfam" id="PF00708">
    <property type="entry name" value="Acylphosphatase"/>
    <property type="match status" value="1"/>
</dbReference>
<dbReference type="InterPro" id="IPR004421">
    <property type="entry name" value="Carbamoyltransferase_HypF"/>
</dbReference>
<dbReference type="Gene3D" id="3.90.870.50">
    <property type="match status" value="1"/>
</dbReference>
<dbReference type="Gene3D" id="3.30.420.40">
    <property type="match status" value="1"/>
</dbReference>
<dbReference type="EMBL" id="MPRJ01000076">
    <property type="protein sequence ID" value="OOZ35791.1"/>
    <property type="molecule type" value="Genomic_DNA"/>
</dbReference>
<evidence type="ECO:0000256" key="2">
    <source>
        <dbReference type="ARBA" id="ARBA00008097"/>
    </source>
</evidence>
<keyword evidence="9" id="KW-0378">Hydrolase</keyword>
<evidence type="ECO:0000313" key="12">
    <source>
        <dbReference type="EMBL" id="OOZ35791.1"/>
    </source>
</evidence>
<feature type="active site" evidence="9">
    <location>
        <position position="22"/>
    </location>
</feature>
<dbReference type="SUPFAM" id="SSF53067">
    <property type="entry name" value="Actin-like ATPase domain"/>
    <property type="match status" value="1"/>
</dbReference>
<dbReference type="InterPro" id="IPR051060">
    <property type="entry name" value="Carbamoyltrans_HypF-like"/>
</dbReference>
<organism evidence="12 13">
    <name type="scientific">Solemya velesiana gill symbiont</name>
    <dbReference type="NCBI Taxonomy" id="1918948"/>
    <lineage>
        <taxon>Bacteria</taxon>
        <taxon>Pseudomonadati</taxon>
        <taxon>Pseudomonadota</taxon>
        <taxon>Gammaproteobacteria</taxon>
        <taxon>sulfur-oxidizing symbionts</taxon>
    </lineage>
</organism>
<evidence type="ECO:0000313" key="13">
    <source>
        <dbReference type="Proteomes" id="UP000190896"/>
    </source>
</evidence>
<dbReference type="InterPro" id="IPR017968">
    <property type="entry name" value="Acylphosphatase_CS"/>
</dbReference>
<dbReference type="InterPro" id="IPR041440">
    <property type="entry name" value="HypF_C"/>
</dbReference>
<name>A0A1T2KSM0_9GAMM</name>
<dbReference type="InterPro" id="IPR036046">
    <property type="entry name" value="Acylphosphatase-like_dom_sf"/>
</dbReference>
<sequence length="788" mass="85964">MNKRIEGVAIRVRGLVQGVGFRPTVWHMANECGLDGEVWNDAEGVLIRAWGGPEQIERFVARLRNESPPLSRIEGVELQPLEEGEQPDEFSIVESRQGEVRTGIVPDAATCDACLSEVLDPANRRYRYPFTNCTHCGPRLSIVRSIPYDRATTSMSVFPQCPACQAEYDDPADRRFHAQPNACGECGSEVWLEDAAGSGIEPGEGQDAIARAAELIRQGTIVAIKGIGGVHLACDATNSDAVDRLRQRKRRYHKAFALMAGSTDMINRYARLDPAEEKLLHSPAAPIVVLEQRQDEQLAPGVAPGQNTQGFMLPYTPLHHLLMKGMQNPIVLTSGNRSDEPQCTANEESHQRLGKIADYWLLHNRDIVNRLDDSVVRMAAGAPRMLRRARGYAPAPIELPAGFSKAPPILAMGGELKNTFCLLQEGRAIVSQHMGDLEDAATHHDYRHNLALYQQLFQHAPRILAVDEHPNYLSTQLGRERATEEGLMLEVVQHHHAHIAACMAEQGVDVGSGPVLGIALDGLGFGEDGSIWGGEFLKADYLGFKRLACFEPVAMIGGAKAMYEPWRNTFAHLENALGWERVAEDFGQLELVQFLGQQPVSNMQTMMQRGLNTPLASSAGRLFDAMAAAVGICREQTSHEGQAAIELEALADRATLEDEASAYDHRLTDRDGLQVIQWQPLWQGVLEDLAAEVSTGVMAASFHGGVARAVAEKAIALCRQHQLDSVVLSGGVFQNKILLELVESRLRAQGLKVLIPELTPANDGGISLGQAAIAAARSIAESHNTISG</sequence>
<evidence type="ECO:0000256" key="5">
    <source>
        <dbReference type="ARBA" id="ARBA00022771"/>
    </source>
</evidence>
<evidence type="ECO:0000256" key="7">
    <source>
        <dbReference type="ARBA" id="ARBA00048220"/>
    </source>
</evidence>
<dbReference type="InterPro" id="IPR001792">
    <property type="entry name" value="Acylphosphatase-like_dom"/>
</dbReference>
<feature type="domain" description="Acylphosphatase-like" evidence="10">
    <location>
        <begin position="7"/>
        <end position="94"/>
    </location>
</feature>
<keyword evidence="5" id="KW-0863">Zinc-finger</keyword>
<dbReference type="GO" id="GO:0003725">
    <property type="term" value="F:double-stranded RNA binding"/>
    <property type="evidence" value="ECO:0007669"/>
    <property type="project" value="InterPro"/>
</dbReference>
<dbReference type="OrthoDB" id="9808093at2"/>
<comment type="caution">
    <text evidence="12">The sequence shown here is derived from an EMBL/GenBank/DDBJ whole genome shotgun (WGS) entry which is preliminary data.</text>
</comment>
<comment type="pathway">
    <text evidence="1 8">Protein modification; [NiFe] hydrogenase maturation.</text>
</comment>
<proteinExistence type="inferred from homology"/>
<dbReference type="PANTHER" id="PTHR42959">
    <property type="entry name" value="CARBAMOYLTRANSFERASE"/>
    <property type="match status" value="1"/>
</dbReference>
<comment type="catalytic activity">
    <reaction evidence="9">
        <text>an acyl phosphate + H2O = a carboxylate + phosphate + H(+)</text>
        <dbReference type="Rhea" id="RHEA:14965"/>
        <dbReference type="ChEBI" id="CHEBI:15377"/>
        <dbReference type="ChEBI" id="CHEBI:15378"/>
        <dbReference type="ChEBI" id="CHEBI:29067"/>
        <dbReference type="ChEBI" id="CHEBI:43474"/>
        <dbReference type="ChEBI" id="CHEBI:59918"/>
        <dbReference type="EC" id="3.6.1.7"/>
    </reaction>
</comment>
<dbReference type="NCBIfam" id="TIGR00143">
    <property type="entry name" value="hypF"/>
    <property type="match status" value="1"/>
</dbReference>
<dbReference type="PROSITE" id="PS00150">
    <property type="entry name" value="ACYLPHOSPHATASE_1"/>
    <property type="match status" value="1"/>
</dbReference>
<dbReference type="PIRSF" id="PIRSF006256">
    <property type="entry name" value="CMPcnvr_hdrg_mat"/>
    <property type="match status" value="1"/>
</dbReference>
<dbReference type="InterPro" id="IPR055128">
    <property type="entry name" value="HypF_C_2"/>
</dbReference>
<dbReference type="Pfam" id="PF22521">
    <property type="entry name" value="HypF_C_2"/>
    <property type="match status" value="1"/>
</dbReference>
<dbReference type="UniPathway" id="UPA00335"/>
<evidence type="ECO:0000259" key="10">
    <source>
        <dbReference type="PROSITE" id="PS51160"/>
    </source>
</evidence>
<gene>
    <name evidence="12" type="ORF">BOW51_10310</name>
</gene>
<dbReference type="Pfam" id="PF07503">
    <property type="entry name" value="zf-HYPF"/>
    <property type="match status" value="2"/>
</dbReference>
<dbReference type="Pfam" id="PF17788">
    <property type="entry name" value="HypF_C"/>
    <property type="match status" value="1"/>
</dbReference>
<reference evidence="12 13" key="1">
    <citation type="submission" date="2016-11" db="EMBL/GenBank/DDBJ databases">
        <title>Mixed transmission modes and dynamic genome evolution in an obligate animal-bacterial symbiosis.</title>
        <authorList>
            <person name="Russell S.L."/>
            <person name="Corbett-Detig R.B."/>
            <person name="Cavanaugh C.M."/>
        </authorList>
    </citation>
    <scope>NUCLEOTIDE SEQUENCE [LARGE SCALE GENOMIC DNA]</scope>
    <source>
        <strain evidence="12">Se-Cadez</strain>
    </source>
</reference>
<evidence type="ECO:0000259" key="11">
    <source>
        <dbReference type="PROSITE" id="PS51163"/>
    </source>
</evidence>
<dbReference type="EC" id="6.2.-.-" evidence="8"/>
<keyword evidence="6" id="KW-0862">Zinc</keyword>
<dbReference type="Pfam" id="PF01300">
    <property type="entry name" value="Sua5_yciO_yrdC"/>
    <property type="match status" value="1"/>
</dbReference>
<comment type="similarity">
    <text evidence="2 8">Belongs to the carbamoyltransferase HypF family.</text>
</comment>
<dbReference type="SUPFAM" id="SSF55821">
    <property type="entry name" value="YrdC/RibB"/>
    <property type="match status" value="1"/>
</dbReference>
<accession>A0A1T2KSM0</accession>
<dbReference type="InterPro" id="IPR017945">
    <property type="entry name" value="DHBP_synth_RibB-like_a/b_dom"/>
</dbReference>
<dbReference type="Gene3D" id="3.30.110.120">
    <property type="match status" value="1"/>
</dbReference>
<dbReference type="SUPFAM" id="SSF54975">
    <property type="entry name" value="Acylphosphatase/BLUF domain-like"/>
    <property type="match status" value="1"/>
</dbReference>
<keyword evidence="12" id="KW-0808">Transferase</keyword>
<dbReference type="PROSITE" id="PS51163">
    <property type="entry name" value="YRDC"/>
    <property type="match status" value="1"/>
</dbReference>
<evidence type="ECO:0000256" key="6">
    <source>
        <dbReference type="ARBA" id="ARBA00022833"/>
    </source>
</evidence>
<dbReference type="AlphaFoldDB" id="A0A1T2KSM0"/>
<dbReference type="Gene3D" id="3.30.420.360">
    <property type="match status" value="1"/>
</dbReference>
<dbReference type="PROSITE" id="PS51160">
    <property type="entry name" value="ACYLPHOSPHATASE_3"/>
    <property type="match status" value="1"/>
</dbReference>
<comment type="function">
    <text evidence="8">Involved in the maturation of [NiFe] hydrogenases. Along with HypE, it catalyzes the synthesis of the CN ligands of the active site iron of [NiFe]-hydrogenases. HypF functions as a carbamoyl transferase using carbamoylphosphate as a substrate and transferring the carboxamido moiety in an ATP-dependent reaction to the thiolate of the C-terminal cysteine of HypE yielding a protein-S-carboxamide.</text>
</comment>